<dbReference type="Proteomes" id="UP000275676">
    <property type="component" value="Chromosome"/>
</dbReference>
<accession>A0A447R1U7</accession>
<dbReference type="Pfam" id="PF06029">
    <property type="entry name" value="AlkA_N"/>
    <property type="match status" value="1"/>
</dbReference>
<dbReference type="EMBL" id="LR134156">
    <property type="protein sequence ID" value="VEA76299.1"/>
    <property type="molecule type" value="Genomic_DNA"/>
</dbReference>
<dbReference type="AlphaFoldDB" id="A0A447R1U7"/>
<keyword evidence="2" id="KW-0326">Glycosidase</keyword>
<dbReference type="InterPro" id="IPR010316">
    <property type="entry name" value="AlkA_N"/>
</dbReference>
<proteinExistence type="predicted"/>
<evidence type="ECO:0000313" key="3">
    <source>
        <dbReference type="Proteomes" id="UP000275676"/>
    </source>
</evidence>
<reference evidence="2 3" key="1">
    <citation type="submission" date="2018-12" db="EMBL/GenBank/DDBJ databases">
        <authorList>
            <consortium name="Pathogen Informatics"/>
        </authorList>
    </citation>
    <scope>NUCLEOTIDE SEQUENCE [LARGE SCALE GENOMIC DNA]</scope>
    <source>
        <strain evidence="2 3">NCTC10047</strain>
    </source>
</reference>
<dbReference type="SUPFAM" id="SSF55945">
    <property type="entry name" value="TATA-box binding protein-like"/>
    <property type="match status" value="1"/>
</dbReference>
<gene>
    <name evidence="2" type="primary">alkA_1</name>
    <name evidence="2" type="ORF">NCTC10047_02166</name>
</gene>
<dbReference type="Gene3D" id="3.30.310.20">
    <property type="entry name" value="DNA-3-methyladenine glycosylase AlkA, N-terminal domain"/>
    <property type="match status" value="1"/>
</dbReference>
<dbReference type="EC" id="3.2.2.21" evidence="2"/>
<feature type="domain" description="DNA-3-methyladenine glycosylase AlkA N-terminal" evidence="1">
    <location>
        <begin position="1"/>
        <end position="99"/>
    </location>
</feature>
<evidence type="ECO:0000313" key="2">
    <source>
        <dbReference type="EMBL" id="VEA76299.1"/>
    </source>
</evidence>
<dbReference type="InterPro" id="IPR037046">
    <property type="entry name" value="AlkA_N_sf"/>
</dbReference>
<evidence type="ECO:0000259" key="1">
    <source>
        <dbReference type="SMART" id="SM01009"/>
    </source>
</evidence>
<dbReference type="GO" id="GO:0003905">
    <property type="term" value="F:alkylbase DNA N-glycosylase activity"/>
    <property type="evidence" value="ECO:0007669"/>
    <property type="project" value="UniProtKB-EC"/>
</dbReference>
<keyword evidence="2" id="KW-0378">Hydrolase</keyword>
<organism evidence="2 3">
    <name type="scientific">Salmonella enterica subsp. arizonae</name>
    <dbReference type="NCBI Taxonomy" id="59203"/>
    <lineage>
        <taxon>Bacteria</taxon>
        <taxon>Pseudomonadati</taxon>
        <taxon>Pseudomonadota</taxon>
        <taxon>Gammaproteobacteria</taxon>
        <taxon>Enterobacterales</taxon>
        <taxon>Enterobacteriaceae</taxon>
        <taxon>Salmonella</taxon>
    </lineage>
</organism>
<sequence length="125" mass="13859">MFTLSWQPPYDWSWMLGFLAARAVDGVETVGEGFYARSLVVGEHRGLVSVRPNLSTHTVQVSVSAGLLPVAPACLAKVSRLFDLDCQPAQVAAVLGHWARPDRGCVYRDQLIRLNKACGRYWGNW</sequence>
<protein>
    <submittedName>
        <fullName evidence="2">3-methyl-adenine DNA glycosylase</fullName>
        <ecNumber evidence="2">3.2.2.21</ecNumber>
    </submittedName>
</protein>
<name>A0A447R1U7_SALER</name>
<dbReference type="SMART" id="SM01009">
    <property type="entry name" value="AlkA_N"/>
    <property type="match status" value="1"/>
</dbReference>